<name>A0A559JW98_9BACL</name>
<accession>A0A559JW98</accession>
<organism evidence="3 4">
    <name type="scientific">Cohnella terricola</name>
    <dbReference type="NCBI Taxonomy" id="1289167"/>
    <lineage>
        <taxon>Bacteria</taxon>
        <taxon>Bacillati</taxon>
        <taxon>Bacillota</taxon>
        <taxon>Bacilli</taxon>
        <taxon>Bacillales</taxon>
        <taxon>Paenibacillaceae</taxon>
        <taxon>Cohnella</taxon>
    </lineage>
</organism>
<evidence type="ECO:0000313" key="3">
    <source>
        <dbReference type="EMBL" id="TVY04171.1"/>
    </source>
</evidence>
<dbReference type="OrthoDB" id="9797695at2"/>
<dbReference type="Pfam" id="PF00561">
    <property type="entry name" value="Abhydrolase_1"/>
    <property type="match status" value="1"/>
</dbReference>
<evidence type="ECO:0000256" key="1">
    <source>
        <dbReference type="ARBA" id="ARBA00022801"/>
    </source>
</evidence>
<evidence type="ECO:0000259" key="2">
    <source>
        <dbReference type="Pfam" id="PF00561"/>
    </source>
</evidence>
<keyword evidence="1 3" id="KW-0378">Hydrolase</keyword>
<gene>
    <name evidence="3" type="ORF">FPZ45_00790</name>
</gene>
<protein>
    <submittedName>
        <fullName evidence="3">Alpha/beta hydrolase</fullName>
    </submittedName>
</protein>
<evidence type="ECO:0000313" key="4">
    <source>
        <dbReference type="Proteomes" id="UP000316330"/>
    </source>
</evidence>
<dbReference type="RefSeq" id="WP_144697348.1">
    <property type="nucleotide sequence ID" value="NZ_VNJJ01000001.1"/>
</dbReference>
<dbReference type="PANTHER" id="PTHR42977:SF3">
    <property type="entry name" value="AB HYDROLASE-1 DOMAIN-CONTAINING PROTEIN"/>
    <property type="match status" value="1"/>
</dbReference>
<dbReference type="Proteomes" id="UP000316330">
    <property type="component" value="Unassembled WGS sequence"/>
</dbReference>
<dbReference type="SUPFAM" id="SSF53474">
    <property type="entry name" value="alpha/beta-Hydrolases"/>
    <property type="match status" value="1"/>
</dbReference>
<dbReference type="InterPro" id="IPR051340">
    <property type="entry name" value="Haloalkane_dehalogenase"/>
</dbReference>
<dbReference type="GO" id="GO:0004301">
    <property type="term" value="F:epoxide hydrolase activity"/>
    <property type="evidence" value="ECO:0007669"/>
    <property type="project" value="TreeGrafter"/>
</dbReference>
<proteinExistence type="predicted"/>
<dbReference type="EMBL" id="VNJJ01000001">
    <property type="protein sequence ID" value="TVY04171.1"/>
    <property type="molecule type" value="Genomic_DNA"/>
</dbReference>
<dbReference type="InterPro" id="IPR000073">
    <property type="entry name" value="AB_hydrolase_1"/>
</dbReference>
<dbReference type="Gene3D" id="3.40.50.1820">
    <property type="entry name" value="alpha/beta hydrolase"/>
    <property type="match status" value="1"/>
</dbReference>
<dbReference type="FunFam" id="3.40.50.1820:FF:000173">
    <property type="entry name" value="Alpha/beta hydrolase"/>
    <property type="match status" value="1"/>
</dbReference>
<dbReference type="PRINTS" id="PR00111">
    <property type="entry name" value="ABHYDROLASE"/>
</dbReference>
<dbReference type="PRINTS" id="PR00412">
    <property type="entry name" value="EPOXHYDRLASE"/>
</dbReference>
<keyword evidence="4" id="KW-1185">Reference proteome</keyword>
<reference evidence="3 4" key="1">
    <citation type="submission" date="2019-07" db="EMBL/GenBank/DDBJ databases">
        <authorList>
            <person name="Kim J."/>
        </authorList>
    </citation>
    <scope>NUCLEOTIDE SEQUENCE [LARGE SCALE GENOMIC DNA]</scope>
    <source>
        <strain evidence="3 4">G13</strain>
    </source>
</reference>
<feature type="domain" description="AB hydrolase-1" evidence="2">
    <location>
        <begin position="29"/>
        <end position="274"/>
    </location>
</feature>
<dbReference type="PANTHER" id="PTHR42977">
    <property type="entry name" value="HYDROLASE-RELATED"/>
    <property type="match status" value="1"/>
</dbReference>
<dbReference type="InterPro" id="IPR000639">
    <property type="entry name" value="Epox_hydrolase-like"/>
</dbReference>
<sequence length="290" mass="33288">MNNLTTTYATATIEGLDIFYREAGPKNAPTILLLHGFPTSSHMYRNLITGLAQHYRVIAPDYPGFGNSSAPEHHQFSYRFDTFASLIEKLLAHLQIDDFFVYLMDYGAPVGFRIASSNPNRVKGLIVQNGNAYEEGLAEFWIPIKEYWNNPTDNEKREALRWLTSFDATKWQYTHGVEDVSRVSPDTYTLDQIYLDRPGNQEIQLDLFLDYGSNPPLYPAWQKYFRDFQPPTLIVWGKGDEIFPASGAYPYLRDLPQADLHILDDASHFALETHGEKIKNLMLAFLNKHK</sequence>
<comment type="caution">
    <text evidence="3">The sequence shown here is derived from an EMBL/GenBank/DDBJ whole genome shotgun (WGS) entry which is preliminary data.</text>
</comment>
<dbReference type="InterPro" id="IPR029058">
    <property type="entry name" value="AB_hydrolase_fold"/>
</dbReference>
<dbReference type="AlphaFoldDB" id="A0A559JW98"/>